<dbReference type="Proteomes" id="UP000253816">
    <property type="component" value="Unassembled WGS sequence"/>
</dbReference>
<accession>A0A369KDJ0</accession>
<proteinExistence type="predicted"/>
<dbReference type="RefSeq" id="WP_114544155.1">
    <property type="nucleotide sequence ID" value="NZ_QQBG01000009.1"/>
</dbReference>
<name>A0A369KDJ0_9BACT</name>
<gene>
    <name evidence="1" type="ORF">HAT2_00180</name>
</gene>
<evidence type="ECO:0000313" key="1">
    <source>
        <dbReference type="EMBL" id="RDB31672.1"/>
    </source>
</evidence>
<reference evidence="1 2" key="1">
    <citation type="submission" date="2018-07" db="EMBL/GenBank/DDBJ databases">
        <title>Comparative genomics of the Candidatus Parilichlamydiaceae reveals evidence of convergent evolution and genome reduction in the phylum Chlamydiae.</title>
        <authorList>
            <person name="Taylor-Brown A."/>
            <person name="Polkinghorne A."/>
        </authorList>
    </citation>
    <scope>NUCLEOTIDE SEQUENCE [LARGE SCALE GENOMIC DNA]</scope>
    <source>
        <strain evidence="1 2">Hat2</strain>
    </source>
</reference>
<evidence type="ECO:0000313" key="2">
    <source>
        <dbReference type="Proteomes" id="UP000253816"/>
    </source>
</evidence>
<dbReference type="AlphaFoldDB" id="A0A369KDJ0"/>
<dbReference type="EMBL" id="QQBG01000009">
    <property type="protein sequence ID" value="RDB31672.1"/>
    <property type="molecule type" value="Genomic_DNA"/>
</dbReference>
<organism evidence="1 2">
    <name type="scientific">Candidatus Similichlamydia laticola</name>
    <dbReference type="NCBI Taxonomy" id="2170265"/>
    <lineage>
        <taxon>Bacteria</taxon>
        <taxon>Pseudomonadati</taxon>
        <taxon>Chlamydiota</taxon>
        <taxon>Chlamydiia</taxon>
        <taxon>Parachlamydiales</taxon>
        <taxon>Candidatus Parilichlamydiaceae</taxon>
        <taxon>Candidatus Similichlamydia</taxon>
    </lineage>
</organism>
<dbReference type="OrthoDB" id="9813184at2"/>
<sequence length="528" mass="61007">MVPVPELLEDPSLLRLGFVLLGSVVSRLCPRAQLLGGQFFGNSVCYEFVCPDPLAETQIGWFEEAFRQLCLHPPSFRLIRQPKVNAMLWAKSVGQSLLARVIERRSPEDLLYMVELEGRYDYTGGPLAEDPSPLRFVSLELEYGWASHLQERTCYRVRAVFPSCSGQRKSYLRCRRGFVRCESFFQYDAAKRRALPLEKGSFFLTYLMDWLATVFRKIGFYPTWIREVGRSSEFERLKLDYSFPLDHFVLWETQGRQRGWSVFSFHHYQSEVFPPSSAWGLFCLEFSHVFFASVFCTKEGLVLELRRVFHILQRLASSLGLNLSFCCVPSVDFSSFDLRDLWNRIGVFSEYLEGVGQERFAGYTWRGFDCLGRFWPLGRVRFAPLPKVSSGRTEESLWWVLFEPLHSLESLVSLLSFGGLKAVTSLPGMIRLFVSQKQSLPALVHCANKLEENSLSVQWNDQVRDLSWVDSSTDRECRYVCIEDVLGEICSVFDGREDGNGWKKEQFVDFVLRNQMSLLVEAMRRESI</sequence>
<comment type="caution">
    <text evidence="1">The sequence shown here is derived from an EMBL/GenBank/DDBJ whole genome shotgun (WGS) entry which is preliminary data.</text>
</comment>
<protein>
    <submittedName>
        <fullName evidence="1">Uncharacterized protein</fullName>
    </submittedName>
</protein>
<keyword evidence="2" id="KW-1185">Reference proteome</keyword>